<dbReference type="Pfam" id="PF01522">
    <property type="entry name" value="Polysacc_deac_1"/>
    <property type="match status" value="1"/>
</dbReference>
<dbReference type="InterPro" id="IPR002509">
    <property type="entry name" value="NODB_dom"/>
</dbReference>
<proteinExistence type="predicted"/>
<dbReference type="Gene3D" id="3.20.20.370">
    <property type="entry name" value="Glycoside hydrolase/deacetylase"/>
    <property type="match status" value="1"/>
</dbReference>
<sequence>MGSVVISLDAELGWGYLDFDDPPARVESARSGWQTLVDLFEEFDIPATWAVVGHLFLDDCDGHHSTHPAPDGWFAKETGLWRSRPDLRFGRDLIDAVHTSRVGHEIGCHSYSHPQFGNIDRAFADAEIAACIEVARDYGIELTSFVYPRNDVGHRDVLATHGFTNYRGPSPVFRESILPKGVQTLVGGVYTSGGSLLVSPTVDRYGLVDIPASLYLFSFEGIALEIANHLAGDPIVRQAKRGIDQAVKGDGVFHMWLHPNNLDTEYSVERIRTILAYLAAVREQTGLTVETMGDVAAKTRARQSPRPA</sequence>
<dbReference type="RefSeq" id="WP_151139828.1">
    <property type="nucleotide sequence ID" value="NZ_VZUS01000005.1"/>
</dbReference>
<dbReference type="AlphaFoldDB" id="A0A643JP60"/>
<dbReference type="InterPro" id="IPR011330">
    <property type="entry name" value="Glyco_hydro/deAcase_b/a-brl"/>
</dbReference>
<dbReference type="SUPFAM" id="SSF88713">
    <property type="entry name" value="Glycoside hydrolase/deacetylase"/>
    <property type="match status" value="1"/>
</dbReference>
<reference evidence="2" key="1">
    <citation type="submission" date="2019-09" db="EMBL/GenBank/DDBJ databases">
        <title>Genomic analysis of Haloferax sp. CBA1149.</title>
        <authorList>
            <person name="Roh S.W."/>
        </authorList>
    </citation>
    <scope>NUCLEOTIDE SEQUENCE</scope>
    <source>
        <strain evidence="2">CBA1149</strain>
    </source>
</reference>
<feature type="domain" description="NodB homology" evidence="1">
    <location>
        <begin position="16"/>
        <end position="151"/>
    </location>
</feature>
<accession>A0A643JP60</accession>
<dbReference type="GO" id="GO:0016810">
    <property type="term" value="F:hydrolase activity, acting on carbon-nitrogen (but not peptide) bonds"/>
    <property type="evidence" value="ECO:0007669"/>
    <property type="project" value="InterPro"/>
</dbReference>
<comment type="caution">
    <text evidence="2">The sequence shown here is derived from an EMBL/GenBank/DDBJ whole genome shotgun (WGS) entry which is preliminary data.</text>
</comment>
<gene>
    <name evidence="2" type="ORF">Hfx1149_16490</name>
</gene>
<dbReference type="EMBL" id="VZUS01000005">
    <property type="protein sequence ID" value="KAB1185118.1"/>
    <property type="molecule type" value="Genomic_DNA"/>
</dbReference>
<protein>
    <submittedName>
        <fullName evidence="2">Polysaccharide deacetylase family protein</fullName>
    </submittedName>
</protein>
<name>A0A643JP60_9EURY</name>
<organism evidence="2">
    <name type="scientific">Haloferax sp. CBA1149</name>
    <dbReference type="NCBI Taxonomy" id="2650753"/>
    <lineage>
        <taxon>Archaea</taxon>
        <taxon>Methanobacteriati</taxon>
        <taxon>Methanobacteriota</taxon>
        <taxon>Stenosarchaea group</taxon>
        <taxon>Halobacteria</taxon>
        <taxon>Halobacteriales</taxon>
        <taxon>Haloferacaceae</taxon>
        <taxon>Haloferax</taxon>
    </lineage>
</organism>
<dbReference type="GO" id="GO:0005975">
    <property type="term" value="P:carbohydrate metabolic process"/>
    <property type="evidence" value="ECO:0007669"/>
    <property type="project" value="InterPro"/>
</dbReference>
<evidence type="ECO:0000313" key="2">
    <source>
        <dbReference type="EMBL" id="KAB1185118.1"/>
    </source>
</evidence>
<evidence type="ECO:0000259" key="1">
    <source>
        <dbReference type="Pfam" id="PF01522"/>
    </source>
</evidence>